<accession>A0AA35RHN2</accession>
<evidence type="ECO:0000256" key="1">
    <source>
        <dbReference type="ARBA" id="ARBA00023125"/>
    </source>
</evidence>
<feature type="DNA-binding region" description="HMG box" evidence="2">
    <location>
        <begin position="104"/>
        <end position="168"/>
    </location>
</feature>
<sequence>MRNGYIFFVKEQLTESRDLEPERPTRDLMRHIGTMWNNLSNSEKQRYKLMSEVKLKQWAMEYQAFLETQPDKEEYLRQLKELRGERRKHLKVYRAKKHRRLTQPPRKLSAYNIYVRDQLAGATQDEIQARFTDAAQSWKTLSDEEKAEYELEAKQIHDHEMEEYNNRIQAV</sequence>
<reference evidence="4" key="1">
    <citation type="submission" date="2023-03" db="EMBL/GenBank/DDBJ databases">
        <authorList>
            <person name="Steffen K."/>
            <person name="Cardenas P."/>
        </authorList>
    </citation>
    <scope>NUCLEOTIDE SEQUENCE</scope>
</reference>
<keyword evidence="1 2" id="KW-0238">DNA-binding</keyword>
<protein>
    <submittedName>
        <fullName evidence="4">Transcription factor A, mitochondrial</fullName>
    </submittedName>
</protein>
<dbReference type="SMART" id="SM00398">
    <property type="entry name" value="HMG"/>
    <property type="match status" value="2"/>
</dbReference>
<dbReference type="InterPro" id="IPR050342">
    <property type="entry name" value="HMGB"/>
</dbReference>
<dbReference type="InterPro" id="IPR009071">
    <property type="entry name" value="HMG_box_dom"/>
</dbReference>
<dbReference type="InterPro" id="IPR036910">
    <property type="entry name" value="HMG_box_dom_sf"/>
</dbReference>
<feature type="DNA-binding region" description="HMG box" evidence="2">
    <location>
        <begin position="1"/>
        <end position="66"/>
    </location>
</feature>
<comment type="caution">
    <text evidence="4">The sequence shown here is derived from an EMBL/GenBank/DDBJ whole genome shotgun (WGS) entry which is preliminary data.</text>
</comment>
<organism evidence="4 5">
    <name type="scientific">Geodia barretti</name>
    <name type="common">Barrett's horny sponge</name>
    <dbReference type="NCBI Taxonomy" id="519541"/>
    <lineage>
        <taxon>Eukaryota</taxon>
        <taxon>Metazoa</taxon>
        <taxon>Porifera</taxon>
        <taxon>Demospongiae</taxon>
        <taxon>Heteroscleromorpha</taxon>
        <taxon>Tetractinellida</taxon>
        <taxon>Astrophorina</taxon>
        <taxon>Geodiidae</taxon>
        <taxon>Geodia</taxon>
    </lineage>
</organism>
<name>A0AA35RHN2_GEOBA</name>
<evidence type="ECO:0000259" key="3">
    <source>
        <dbReference type="PROSITE" id="PS50118"/>
    </source>
</evidence>
<dbReference type="Pfam" id="PF00505">
    <property type="entry name" value="HMG_box"/>
    <property type="match status" value="1"/>
</dbReference>
<evidence type="ECO:0000313" key="4">
    <source>
        <dbReference type="EMBL" id="CAI8011182.1"/>
    </source>
</evidence>
<feature type="domain" description="HMG box" evidence="3">
    <location>
        <begin position="1"/>
        <end position="66"/>
    </location>
</feature>
<feature type="domain" description="HMG box" evidence="3">
    <location>
        <begin position="104"/>
        <end position="168"/>
    </location>
</feature>
<gene>
    <name evidence="4" type="ORF">GBAR_LOCUS7259</name>
</gene>
<evidence type="ECO:0000313" key="5">
    <source>
        <dbReference type="Proteomes" id="UP001174909"/>
    </source>
</evidence>
<dbReference type="EMBL" id="CASHTH010001085">
    <property type="protein sequence ID" value="CAI8011182.1"/>
    <property type="molecule type" value="Genomic_DNA"/>
</dbReference>
<proteinExistence type="predicted"/>
<dbReference type="Pfam" id="PF09011">
    <property type="entry name" value="HMG_box_2"/>
    <property type="match status" value="1"/>
</dbReference>
<dbReference type="PANTHER" id="PTHR48112:SF22">
    <property type="entry name" value="MITOCHONDRIAL TRANSCRIPTION FACTOR A, ISOFORM B"/>
    <property type="match status" value="1"/>
</dbReference>
<dbReference type="GO" id="GO:0003677">
    <property type="term" value="F:DNA binding"/>
    <property type="evidence" value="ECO:0007669"/>
    <property type="project" value="UniProtKB-UniRule"/>
</dbReference>
<dbReference type="SUPFAM" id="SSF47095">
    <property type="entry name" value="HMG-box"/>
    <property type="match status" value="2"/>
</dbReference>
<evidence type="ECO:0000256" key="2">
    <source>
        <dbReference type="PROSITE-ProRule" id="PRU00267"/>
    </source>
</evidence>
<keyword evidence="2" id="KW-0539">Nucleus</keyword>
<dbReference type="PROSITE" id="PS50118">
    <property type="entry name" value="HMG_BOX_2"/>
    <property type="match status" value="2"/>
</dbReference>
<dbReference type="Proteomes" id="UP001174909">
    <property type="component" value="Unassembled WGS sequence"/>
</dbReference>
<dbReference type="CDD" id="cd00084">
    <property type="entry name" value="HMG-box_SF"/>
    <property type="match status" value="2"/>
</dbReference>
<dbReference type="Gene3D" id="1.10.30.10">
    <property type="entry name" value="High mobility group box domain"/>
    <property type="match status" value="2"/>
</dbReference>
<dbReference type="AlphaFoldDB" id="A0AA35RHN2"/>
<dbReference type="PANTHER" id="PTHR48112">
    <property type="entry name" value="HIGH MOBILITY GROUP PROTEIN DSP1"/>
    <property type="match status" value="1"/>
</dbReference>
<keyword evidence="5" id="KW-1185">Reference proteome</keyword>
<dbReference type="GO" id="GO:0005634">
    <property type="term" value="C:nucleus"/>
    <property type="evidence" value="ECO:0007669"/>
    <property type="project" value="UniProtKB-UniRule"/>
</dbReference>